<evidence type="ECO:0000256" key="1">
    <source>
        <dbReference type="ARBA" id="ARBA00022574"/>
    </source>
</evidence>
<dbReference type="PANTHER" id="PTHR19857">
    <property type="entry name" value="MITOCHONDRIAL DIVISION PROTEIN 1-RELATED"/>
    <property type="match status" value="1"/>
</dbReference>
<dbReference type="SMART" id="SM00320">
    <property type="entry name" value="WD40"/>
    <property type="match status" value="5"/>
</dbReference>
<dbReference type="AlphaFoldDB" id="A0A1V9Y752"/>
<dbReference type="STRING" id="74557.A0A1V9Y752"/>
<sequence>MDKRKRRATGDSLTKKTKLNASTKPITAFFQRSTAPTLSNNAVLSEKREKKSSEMKQEVEDIDSDIDNKAENVVPSKEKLLLQSSIADGFSKQTIAQTKPIRKIPVGFKLLMMREHRGILRQSERQMMIRNSLASYMPLLLSLHPNIQPNQWISTMAFDKGGVILATGSSSGTIALYDFDEYFHHLLRQRNEKSNEHIPLENKVPLSRTYIPPVHVIQATYELKRIKWNPWNQDEIACSFASRNEIYLYDLKKLPRKPYRILRSNSRPSSGYYDILYTAKGRQVHVIAGDTDGFIRMWDTNIATKPIWTLSLPRDHGASNTIALCAYDQHLVVGTECGWIHVYDIANIIVPALAQKGVPKRVSTLFMLPLMQDLFGSDMMQLGGFGIVSMQLVPGTKAEMVIQLRNDWIIVFDALESRILKVHTVIRQLNNMVKEDPNISSSDTDLFSQNNHTMDSRLQRRYESSYLRLHRCQGSFIFDDAAFTTGFTDDEHLYFLDMHTPNYGERQLSVPTLQRFRIPTKYMVTAVEVHRASNTLVCGMETNEIVIFSPSPH</sequence>
<evidence type="ECO:0000313" key="5">
    <source>
        <dbReference type="Proteomes" id="UP000243217"/>
    </source>
</evidence>
<dbReference type="SUPFAM" id="SSF50978">
    <property type="entry name" value="WD40 repeat-like"/>
    <property type="match status" value="1"/>
</dbReference>
<dbReference type="InterPro" id="IPR051179">
    <property type="entry name" value="WD_repeat_multifunction"/>
</dbReference>
<gene>
    <name evidence="4" type="ORF">THRCLA_11676</name>
</gene>
<keyword evidence="1" id="KW-0853">WD repeat</keyword>
<organism evidence="4 5">
    <name type="scientific">Thraustotheca clavata</name>
    <dbReference type="NCBI Taxonomy" id="74557"/>
    <lineage>
        <taxon>Eukaryota</taxon>
        <taxon>Sar</taxon>
        <taxon>Stramenopiles</taxon>
        <taxon>Oomycota</taxon>
        <taxon>Saprolegniomycetes</taxon>
        <taxon>Saprolegniales</taxon>
        <taxon>Achlyaceae</taxon>
        <taxon>Thraustotheca</taxon>
    </lineage>
</organism>
<dbReference type="Proteomes" id="UP000243217">
    <property type="component" value="Unassembled WGS sequence"/>
</dbReference>
<dbReference type="Gene3D" id="2.130.10.10">
    <property type="entry name" value="YVTN repeat-like/Quinoprotein amine dehydrogenase"/>
    <property type="match status" value="1"/>
</dbReference>
<dbReference type="Pfam" id="PF00400">
    <property type="entry name" value="WD40"/>
    <property type="match status" value="1"/>
</dbReference>
<protein>
    <submittedName>
        <fullName evidence="4">Uncharacterized protein</fullName>
    </submittedName>
</protein>
<dbReference type="PANTHER" id="PTHR19857:SF21">
    <property type="entry name" value="ANAPHASE-PROMOTING COMPLEX SUBUNIT 4 WD40 DOMAIN-CONTAINING PROTEIN"/>
    <property type="match status" value="1"/>
</dbReference>
<dbReference type="InterPro" id="IPR001680">
    <property type="entry name" value="WD40_rpt"/>
</dbReference>
<evidence type="ECO:0000256" key="3">
    <source>
        <dbReference type="SAM" id="MobiDB-lite"/>
    </source>
</evidence>
<dbReference type="EMBL" id="JNBS01004973">
    <property type="protein sequence ID" value="OQR81498.1"/>
    <property type="molecule type" value="Genomic_DNA"/>
</dbReference>
<evidence type="ECO:0000256" key="2">
    <source>
        <dbReference type="ARBA" id="ARBA00022737"/>
    </source>
</evidence>
<proteinExistence type="predicted"/>
<comment type="caution">
    <text evidence="4">The sequence shown here is derived from an EMBL/GenBank/DDBJ whole genome shotgun (WGS) entry which is preliminary data.</text>
</comment>
<keyword evidence="5" id="KW-1185">Reference proteome</keyword>
<dbReference type="OrthoDB" id="10260946at2759"/>
<accession>A0A1V9Y752</accession>
<reference evidence="4 5" key="1">
    <citation type="journal article" date="2014" name="Genome Biol. Evol.">
        <title>The secreted proteins of Achlya hypogyna and Thraustotheca clavata identify the ancestral oomycete secretome and reveal gene acquisitions by horizontal gene transfer.</title>
        <authorList>
            <person name="Misner I."/>
            <person name="Blouin N."/>
            <person name="Leonard G."/>
            <person name="Richards T.A."/>
            <person name="Lane C.E."/>
        </authorList>
    </citation>
    <scope>NUCLEOTIDE SEQUENCE [LARGE SCALE GENOMIC DNA]</scope>
    <source>
        <strain evidence="4 5">ATCC 34112</strain>
    </source>
</reference>
<dbReference type="InterPro" id="IPR036322">
    <property type="entry name" value="WD40_repeat_dom_sf"/>
</dbReference>
<keyword evidence="2" id="KW-0677">Repeat</keyword>
<evidence type="ECO:0000313" key="4">
    <source>
        <dbReference type="EMBL" id="OQR81498.1"/>
    </source>
</evidence>
<dbReference type="InterPro" id="IPR015943">
    <property type="entry name" value="WD40/YVTN_repeat-like_dom_sf"/>
</dbReference>
<name>A0A1V9Y752_9STRA</name>
<feature type="compositionally biased region" description="Basic and acidic residues" evidence="3">
    <location>
        <begin position="45"/>
        <end position="59"/>
    </location>
</feature>
<feature type="region of interest" description="Disordered" evidence="3">
    <location>
        <begin position="38"/>
        <end position="63"/>
    </location>
</feature>